<proteinExistence type="predicted"/>
<protein>
    <submittedName>
        <fullName evidence="1">Uncharacterized protein</fullName>
    </submittedName>
</protein>
<keyword evidence="2" id="KW-1185">Reference proteome</keyword>
<evidence type="ECO:0000313" key="2">
    <source>
        <dbReference type="Proteomes" id="UP000662074"/>
    </source>
</evidence>
<reference evidence="1" key="2">
    <citation type="submission" date="2020-09" db="EMBL/GenBank/DDBJ databases">
        <authorList>
            <person name="Sun Q."/>
            <person name="Sedlacek I."/>
        </authorList>
    </citation>
    <scope>NUCLEOTIDE SEQUENCE</scope>
    <source>
        <strain evidence="1">CCM 8711</strain>
    </source>
</reference>
<gene>
    <name evidence="1" type="ORF">GCM10011425_22830</name>
</gene>
<name>A0A917JBJ8_9SPHI</name>
<dbReference type="RefSeq" id="WP_188416813.1">
    <property type="nucleotide sequence ID" value="NZ_BMDO01000006.1"/>
</dbReference>
<dbReference type="EMBL" id="BMDO01000006">
    <property type="protein sequence ID" value="GGI51071.1"/>
    <property type="molecule type" value="Genomic_DNA"/>
</dbReference>
<dbReference type="Proteomes" id="UP000662074">
    <property type="component" value="Unassembled WGS sequence"/>
</dbReference>
<evidence type="ECO:0000313" key="1">
    <source>
        <dbReference type="EMBL" id="GGI51071.1"/>
    </source>
</evidence>
<sequence>MMITHYDFLNMNEAEQYAAVWKGTFLGDRREAGLWIQCYSLENFYVEVYYDANANRLARIRSFTKIDQLAPYLGQSS</sequence>
<reference evidence="1" key="1">
    <citation type="journal article" date="2014" name="Int. J. Syst. Evol. Microbiol.">
        <title>Complete genome sequence of Corynebacterium casei LMG S-19264T (=DSM 44701T), isolated from a smear-ripened cheese.</title>
        <authorList>
            <consortium name="US DOE Joint Genome Institute (JGI-PGF)"/>
            <person name="Walter F."/>
            <person name="Albersmeier A."/>
            <person name="Kalinowski J."/>
            <person name="Ruckert C."/>
        </authorList>
    </citation>
    <scope>NUCLEOTIDE SEQUENCE</scope>
    <source>
        <strain evidence="1">CCM 8711</strain>
    </source>
</reference>
<accession>A0A917JBJ8</accession>
<organism evidence="1 2">
    <name type="scientific">Mucilaginibacter galii</name>
    <dbReference type="NCBI Taxonomy" id="2005073"/>
    <lineage>
        <taxon>Bacteria</taxon>
        <taxon>Pseudomonadati</taxon>
        <taxon>Bacteroidota</taxon>
        <taxon>Sphingobacteriia</taxon>
        <taxon>Sphingobacteriales</taxon>
        <taxon>Sphingobacteriaceae</taxon>
        <taxon>Mucilaginibacter</taxon>
    </lineage>
</organism>
<dbReference type="AlphaFoldDB" id="A0A917JBJ8"/>
<comment type="caution">
    <text evidence="1">The sequence shown here is derived from an EMBL/GenBank/DDBJ whole genome shotgun (WGS) entry which is preliminary data.</text>
</comment>